<evidence type="ECO:0000259" key="4">
    <source>
        <dbReference type="PROSITE" id="PS50072"/>
    </source>
</evidence>
<keyword evidence="6" id="KW-1185">Reference proteome</keyword>
<evidence type="ECO:0000313" key="5">
    <source>
        <dbReference type="EMBL" id="RAW00447.1"/>
    </source>
</evidence>
<name>A0A364Y2W6_9BACT</name>
<dbReference type="OrthoDB" id="9807797at2"/>
<comment type="catalytic activity">
    <reaction evidence="3">
        <text>[protein]-peptidylproline (omega=180) = [protein]-peptidylproline (omega=0)</text>
        <dbReference type="Rhea" id="RHEA:16237"/>
        <dbReference type="Rhea" id="RHEA-COMP:10747"/>
        <dbReference type="Rhea" id="RHEA-COMP:10748"/>
        <dbReference type="ChEBI" id="CHEBI:83833"/>
        <dbReference type="ChEBI" id="CHEBI:83834"/>
        <dbReference type="EC" id="5.2.1.8"/>
    </reaction>
</comment>
<dbReference type="PANTHER" id="PTHR45625">
    <property type="entry name" value="PEPTIDYL-PROLYL CIS-TRANS ISOMERASE-RELATED"/>
    <property type="match status" value="1"/>
</dbReference>
<dbReference type="Pfam" id="PF00160">
    <property type="entry name" value="Pro_isomerase"/>
    <property type="match status" value="1"/>
</dbReference>
<dbReference type="Proteomes" id="UP000251889">
    <property type="component" value="Unassembled WGS sequence"/>
</dbReference>
<keyword evidence="2 3" id="KW-0413">Isomerase</keyword>
<dbReference type="InterPro" id="IPR029000">
    <property type="entry name" value="Cyclophilin-like_dom_sf"/>
</dbReference>
<organism evidence="5 6">
    <name type="scientific">Pseudochryseolinea flava</name>
    <dbReference type="NCBI Taxonomy" id="2059302"/>
    <lineage>
        <taxon>Bacteria</taxon>
        <taxon>Pseudomonadati</taxon>
        <taxon>Bacteroidota</taxon>
        <taxon>Cytophagia</taxon>
        <taxon>Cytophagales</taxon>
        <taxon>Fulvivirgaceae</taxon>
        <taxon>Pseudochryseolinea</taxon>
    </lineage>
</organism>
<comment type="similarity">
    <text evidence="3">Belongs to the cyclophilin-type PPIase family.</text>
</comment>
<dbReference type="PROSITE" id="PS50072">
    <property type="entry name" value="CSA_PPIASE_2"/>
    <property type="match status" value="1"/>
</dbReference>
<dbReference type="CDD" id="cd00317">
    <property type="entry name" value="cyclophilin"/>
    <property type="match status" value="1"/>
</dbReference>
<dbReference type="EMBL" id="QMFY01000007">
    <property type="protein sequence ID" value="RAW00447.1"/>
    <property type="molecule type" value="Genomic_DNA"/>
</dbReference>
<dbReference type="Gene3D" id="2.40.100.10">
    <property type="entry name" value="Cyclophilin-like"/>
    <property type="match status" value="1"/>
</dbReference>
<dbReference type="PRINTS" id="PR00153">
    <property type="entry name" value="CSAPPISMRASE"/>
</dbReference>
<dbReference type="GO" id="GO:0003755">
    <property type="term" value="F:peptidyl-prolyl cis-trans isomerase activity"/>
    <property type="evidence" value="ECO:0007669"/>
    <property type="project" value="UniProtKB-UniRule"/>
</dbReference>
<comment type="caution">
    <text evidence="5">The sequence shown here is derived from an EMBL/GenBank/DDBJ whole genome shotgun (WGS) entry which is preliminary data.</text>
</comment>
<sequence>MKKFYLIIALFVLLGCKEKAVPVTQESLQTVLTKFGSENPENRVTIKTSFGTIKLRLYEDTPLHRANFVKLIKEGHYENADFYRIVSEFMIQGGDLTNKLNYRIPAEFNSKYFHKKGALSMARTDENNPKFQSSAAEFFIVHGQRYADWDIDGEARNNGLTLMPEQRAAYLKDGGYMSLDTRYTVFGEVVEGLEVVDKIASQKIYNEDKPVQKIPFEISVSKE</sequence>
<comment type="function">
    <text evidence="3">PPIases accelerate the folding of proteins. It catalyzes the cis-trans isomerization of proline imidic peptide bonds in oligopeptides.</text>
</comment>
<dbReference type="PROSITE" id="PS51257">
    <property type="entry name" value="PROKAR_LIPOPROTEIN"/>
    <property type="match status" value="1"/>
</dbReference>
<dbReference type="InterPro" id="IPR044666">
    <property type="entry name" value="Cyclophilin_A-like"/>
</dbReference>
<keyword evidence="1 3" id="KW-0697">Rotamase</keyword>
<dbReference type="PANTHER" id="PTHR45625:SF4">
    <property type="entry name" value="PEPTIDYLPROLYL ISOMERASE DOMAIN AND WD REPEAT-CONTAINING PROTEIN 1"/>
    <property type="match status" value="1"/>
</dbReference>
<evidence type="ECO:0000313" key="6">
    <source>
        <dbReference type="Proteomes" id="UP000251889"/>
    </source>
</evidence>
<dbReference type="RefSeq" id="WP_112747789.1">
    <property type="nucleotide sequence ID" value="NZ_QMFY01000007.1"/>
</dbReference>
<dbReference type="EC" id="5.2.1.8" evidence="3"/>
<evidence type="ECO:0000256" key="2">
    <source>
        <dbReference type="ARBA" id="ARBA00023235"/>
    </source>
</evidence>
<dbReference type="SUPFAM" id="SSF50891">
    <property type="entry name" value="Cyclophilin-like"/>
    <property type="match status" value="1"/>
</dbReference>
<feature type="domain" description="PPIase cyclophilin-type" evidence="4">
    <location>
        <begin position="51"/>
        <end position="214"/>
    </location>
</feature>
<dbReference type="InterPro" id="IPR002130">
    <property type="entry name" value="Cyclophilin-type_PPIase_dom"/>
</dbReference>
<reference evidence="5 6" key="1">
    <citation type="submission" date="2018-06" db="EMBL/GenBank/DDBJ databases">
        <title>Chryseolinea flavus sp. nov., a member of the phylum Bacteroidetes isolated from soil.</title>
        <authorList>
            <person name="Li Y."/>
            <person name="Wang J."/>
        </authorList>
    </citation>
    <scope>NUCLEOTIDE SEQUENCE [LARGE SCALE GENOMIC DNA]</scope>
    <source>
        <strain evidence="5 6">SDU1-6</strain>
    </source>
</reference>
<proteinExistence type="inferred from homology"/>
<evidence type="ECO:0000256" key="3">
    <source>
        <dbReference type="RuleBase" id="RU363019"/>
    </source>
</evidence>
<accession>A0A364Y2W6</accession>
<protein>
    <recommendedName>
        <fullName evidence="3">Peptidyl-prolyl cis-trans isomerase</fullName>
        <shortName evidence="3">PPIase</shortName>
        <ecNumber evidence="3">5.2.1.8</ecNumber>
    </recommendedName>
</protein>
<gene>
    <name evidence="5" type="ORF">DQQ10_14615</name>
</gene>
<dbReference type="AlphaFoldDB" id="A0A364Y2W6"/>
<evidence type="ECO:0000256" key="1">
    <source>
        <dbReference type="ARBA" id="ARBA00023110"/>
    </source>
</evidence>